<dbReference type="PROSITE" id="PS50987">
    <property type="entry name" value="HTH_ARSR_2"/>
    <property type="match status" value="1"/>
</dbReference>
<sequence>MSPAKADIDVFFVIADPTRRAILDRLRAGPAPVNEIAADFSQSRPAISKHLRVLKASRLVTEEKVGRERLYTLRPAPLQKAMAWLEGYRAFWGRNLESLKRYLEDT</sequence>
<dbReference type="PRINTS" id="PR00778">
    <property type="entry name" value="HTHARSR"/>
</dbReference>
<evidence type="ECO:0000313" key="3">
    <source>
        <dbReference type="Proteomes" id="UP001217485"/>
    </source>
</evidence>
<dbReference type="InterPro" id="IPR036390">
    <property type="entry name" value="WH_DNA-bd_sf"/>
</dbReference>
<dbReference type="InterPro" id="IPR036388">
    <property type="entry name" value="WH-like_DNA-bd_sf"/>
</dbReference>
<keyword evidence="3" id="KW-1185">Reference proteome</keyword>
<dbReference type="RefSeq" id="WP_272094624.1">
    <property type="nucleotide sequence ID" value="NZ_JAQNDK010000001.1"/>
</dbReference>
<dbReference type="SUPFAM" id="SSF46785">
    <property type="entry name" value="Winged helix' DNA-binding domain"/>
    <property type="match status" value="1"/>
</dbReference>
<evidence type="ECO:0000259" key="1">
    <source>
        <dbReference type="PROSITE" id="PS50987"/>
    </source>
</evidence>
<reference evidence="2 3" key="1">
    <citation type="submission" date="2023-01" db="EMBL/GenBank/DDBJ databases">
        <title>Minimal conservation of predation-associated metabolite biosynthetic gene clusters underscores biosynthetic potential of Myxococcota including descriptions for ten novel species: Archangium lansinium sp. nov., Myxococcus landrumus sp. nov., Nannocystis bai.</title>
        <authorList>
            <person name="Ahearne A."/>
            <person name="Stevens C."/>
            <person name="Dowd S."/>
        </authorList>
    </citation>
    <scope>NUCLEOTIDE SEQUENCE [LARGE SCALE GENOMIC DNA]</scope>
    <source>
        <strain evidence="2 3">WIWO2</strain>
    </source>
</reference>
<evidence type="ECO:0000313" key="2">
    <source>
        <dbReference type="EMBL" id="MDC0677876.1"/>
    </source>
</evidence>
<dbReference type="InterPro" id="IPR011991">
    <property type="entry name" value="ArsR-like_HTH"/>
</dbReference>
<dbReference type="PANTHER" id="PTHR38600">
    <property type="entry name" value="TRANSCRIPTIONAL REGULATORY PROTEIN"/>
    <property type="match status" value="1"/>
</dbReference>
<organism evidence="2 3">
    <name type="scientific">Sorangium atrum</name>
    <dbReference type="NCBI Taxonomy" id="2995308"/>
    <lineage>
        <taxon>Bacteria</taxon>
        <taxon>Pseudomonadati</taxon>
        <taxon>Myxococcota</taxon>
        <taxon>Polyangia</taxon>
        <taxon>Polyangiales</taxon>
        <taxon>Polyangiaceae</taxon>
        <taxon>Sorangium</taxon>
    </lineage>
</organism>
<dbReference type="SMART" id="SM00418">
    <property type="entry name" value="HTH_ARSR"/>
    <property type="match status" value="1"/>
</dbReference>
<accession>A0ABT5BUN8</accession>
<protein>
    <submittedName>
        <fullName evidence="2">Metalloregulator ArsR/SmtB family transcription factor</fullName>
    </submittedName>
</protein>
<dbReference type="CDD" id="cd00090">
    <property type="entry name" value="HTH_ARSR"/>
    <property type="match status" value="1"/>
</dbReference>
<dbReference type="InterPro" id="IPR001845">
    <property type="entry name" value="HTH_ArsR_DNA-bd_dom"/>
</dbReference>
<feature type="domain" description="HTH arsR-type" evidence="1">
    <location>
        <begin position="1"/>
        <end position="93"/>
    </location>
</feature>
<gene>
    <name evidence="2" type="ORF">POL72_09055</name>
</gene>
<dbReference type="NCBIfam" id="NF033788">
    <property type="entry name" value="HTH_metalloreg"/>
    <property type="match status" value="1"/>
</dbReference>
<name>A0ABT5BUN8_9BACT</name>
<dbReference type="Pfam" id="PF12840">
    <property type="entry name" value="HTH_20"/>
    <property type="match status" value="1"/>
</dbReference>
<dbReference type="Gene3D" id="1.10.10.10">
    <property type="entry name" value="Winged helix-like DNA-binding domain superfamily/Winged helix DNA-binding domain"/>
    <property type="match status" value="1"/>
</dbReference>
<proteinExistence type="predicted"/>
<dbReference type="Proteomes" id="UP001217485">
    <property type="component" value="Unassembled WGS sequence"/>
</dbReference>
<dbReference type="PANTHER" id="PTHR38600:SF1">
    <property type="entry name" value="TRANSCRIPTIONAL REGULATORY PROTEIN"/>
    <property type="match status" value="1"/>
</dbReference>
<dbReference type="EMBL" id="JAQNDK010000001">
    <property type="protein sequence ID" value="MDC0677876.1"/>
    <property type="molecule type" value="Genomic_DNA"/>
</dbReference>
<comment type="caution">
    <text evidence="2">The sequence shown here is derived from an EMBL/GenBank/DDBJ whole genome shotgun (WGS) entry which is preliminary data.</text>
</comment>